<reference evidence="2 3" key="1">
    <citation type="submission" date="2021-04" db="EMBL/GenBank/DDBJ databases">
        <authorList>
            <person name="Pira H."/>
            <person name="Risdian C."/>
            <person name="Wink J."/>
        </authorList>
    </citation>
    <scope>NUCLEOTIDE SEQUENCE [LARGE SCALE GENOMIC DNA]</scope>
    <source>
        <strain evidence="2 3">WH53</strain>
    </source>
</reference>
<dbReference type="EMBL" id="JAGSOY010000010">
    <property type="protein sequence ID" value="MBU2710760.1"/>
    <property type="molecule type" value="Genomic_DNA"/>
</dbReference>
<sequence>MTKKILPITLVFGLSQVATAVWAANQAPITQGHSETITKSGSHNSWVWAQDQDRDALTYEVVVQPKFGQIKMDQKSGTFVYTPTSTVDYDEFYYRVTDGKAYSNKAVVQLNFDLDEQASTSTDSNSPVSTANKCQVSGSVMGIDSDTTVKVTLSSESELQTRSIQGNGQFCFEQYVGNATIEAYASGYVLQNHQRKVTSDDVTFNFEKATTDQYSYHFQWEDTEEYDKSEYQTHINKKRTVKFLNQTIEVVDNSASDALLHDYNIVLVDSNDKVWSLEHANRLLSTMRMIPQQKRNSYGEQNLGQSVWEITSEELTDDIEITSKGKVQKVRINKKAFTNAAPRLAEIDGVKGRFFSKRLHHALVNFVTDYGNNSDRVEKIVNERYGVSFKADISQLTAGTTNETENYFQAFLPKEKVKLINIFEDMPTGMHKIEGLAHLVRRKNGLEHPLYPTAPAVAWRTSKDAGNNGYIEFMESAFRQQSDDYIHRLIVHEKSHFIYGKVLNEQTRDDWAAVGGWYLNPNDSDGWSTTKQTEFVSAYAHAKNPNEDMAESIAYYIINPDKLRSRSPSKFDFIQKRIMKGSQYVSIIDQDKTFEVLNLYPDYIYPGKIKNVEIGVVNENNGDKKVNVTIKLHAKDSQLEGATRTSVRVFSPIGTYKDFWLTPVDQTGANVSVGTVLTGSFTIDKNAPSGYWRPDQIALNDVNGNERFSGIDDFGWKLFIGNDNSDTTPPAYVPNSLKLNVSQDTQSFAEPVNKVVAEWQVIEKVGMAENYPCYGSMVHESAKLYSIYKYGDFNVNTSTCKLVYLMPNYMASGSYSIHQVRMKDKALNEGKFDFFEKEASPTVTLNSTNPDTLAPVLDLNQINVSAEPVSPNNPNGETIVTIRYKVSDNISGFKHARIKLRDPQGVIHNFIHQPNNDGRLFFKGNPSEQRVYTKKIHLPAGSVPGIWGVAEMGVYDMASNYQNHNFTEVALFEPTFNVIGN</sequence>
<proteinExistence type="predicted"/>
<organism evidence="2 3">
    <name type="scientific">Zooshikella harenae</name>
    <dbReference type="NCBI Taxonomy" id="2827238"/>
    <lineage>
        <taxon>Bacteria</taxon>
        <taxon>Pseudomonadati</taxon>
        <taxon>Pseudomonadota</taxon>
        <taxon>Gammaproteobacteria</taxon>
        <taxon>Oceanospirillales</taxon>
        <taxon>Zooshikellaceae</taxon>
        <taxon>Zooshikella</taxon>
    </lineage>
</organism>
<gene>
    <name evidence="2" type="ORF">KCG35_06795</name>
</gene>
<accession>A0ABS5ZBX2</accession>
<evidence type="ECO:0008006" key="4">
    <source>
        <dbReference type="Google" id="ProtNLM"/>
    </source>
</evidence>
<protein>
    <recommendedName>
        <fullName evidence="4">Carboxypeptidase regulatory-like domain-containing protein</fullName>
    </recommendedName>
</protein>
<dbReference type="Proteomes" id="UP000690515">
    <property type="component" value="Unassembled WGS sequence"/>
</dbReference>
<comment type="caution">
    <text evidence="2">The sequence shown here is derived from an EMBL/GenBank/DDBJ whole genome shotgun (WGS) entry which is preliminary data.</text>
</comment>
<evidence type="ECO:0000256" key="1">
    <source>
        <dbReference type="SAM" id="SignalP"/>
    </source>
</evidence>
<dbReference type="RefSeq" id="WP_215818925.1">
    <property type="nucleotide sequence ID" value="NZ_JAGSOY010000010.1"/>
</dbReference>
<evidence type="ECO:0000313" key="3">
    <source>
        <dbReference type="Proteomes" id="UP000690515"/>
    </source>
</evidence>
<keyword evidence="3" id="KW-1185">Reference proteome</keyword>
<evidence type="ECO:0000313" key="2">
    <source>
        <dbReference type="EMBL" id="MBU2710760.1"/>
    </source>
</evidence>
<name>A0ABS5ZBX2_9GAMM</name>
<keyword evidence="1" id="KW-0732">Signal</keyword>
<dbReference type="Pfam" id="PF17963">
    <property type="entry name" value="Big_9"/>
    <property type="match status" value="1"/>
</dbReference>
<feature type="signal peptide" evidence="1">
    <location>
        <begin position="1"/>
        <end position="23"/>
    </location>
</feature>
<feature type="chain" id="PRO_5047408929" description="Carboxypeptidase regulatory-like domain-containing protein" evidence="1">
    <location>
        <begin position="24"/>
        <end position="981"/>
    </location>
</feature>